<dbReference type="EMBL" id="PGCI01000016">
    <property type="protein sequence ID" value="PLW49512.1"/>
    <property type="molecule type" value="Genomic_DNA"/>
</dbReference>
<sequence length="379" mass="42952">MEPAYPPDQGIAPSEVFSRAPSTAIESNRSTPVPLPVERQHFAVLRREVPPPSMAGSTTPTPTHRLAPTNESQRREMSIDPSPYNQVALRGREMSVDTVMTTQDELTTMSNIFQGQWLLFVNAKETNNYRLMRIALNQAMSTQDTIKSLFGTEQMMSVSDGWLARDELARLEHSLQIPPQPMAEPPTARPQSQLNMPADRPPSTYQARMPPPEHQVHRAPAVQQQHQQLQPPPPPPPLTTAEAPRQASELMAPPPVPGQMIPGTGRRPEIHQPAAQRPYPPPPYPEEEGYYAQEPYDPQQQHLRHAHPQWALYQANGDQASRPYPRNRRRINPMTRMLQVGNFFMRAERVMNRMQRRRTRGGRDNRMPPLAQLPPGNPQ</sequence>
<proteinExistence type="predicted"/>
<evidence type="ECO:0000256" key="1">
    <source>
        <dbReference type="SAM" id="MobiDB-lite"/>
    </source>
</evidence>
<reference evidence="2 3" key="1">
    <citation type="submission" date="2017-11" db="EMBL/GenBank/DDBJ databases">
        <title>De novo assembly and phasing of dikaryotic genomes from two isolates of Puccinia coronata f. sp. avenae, the causal agent of oat crown rust.</title>
        <authorList>
            <person name="Miller M.E."/>
            <person name="Zhang Y."/>
            <person name="Omidvar V."/>
            <person name="Sperschneider J."/>
            <person name="Schwessinger B."/>
            <person name="Raley C."/>
            <person name="Palmer J.M."/>
            <person name="Garnica D."/>
            <person name="Upadhyaya N."/>
            <person name="Rathjen J."/>
            <person name="Taylor J.M."/>
            <person name="Park R.F."/>
            <person name="Dodds P.N."/>
            <person name="Hirsch C.D."/>
            <person name="Kianian S.F."/>
            <person name="Figueroa M."/>
        </authorList>
    </citation>
    <scope>NUCLEOTIDE SEQUENCE [LARGE SCALE GENOMIC DNA]</scope>
    <source>
        <strain evidence="2">12SD80</strain>
    </source>
</reference>
<feature type="region of interest" description="Disordered" evidence="1">
    <location>
        <begin position="354"/>
        <end position="379"/>
    </location>
</feature>
<feature type="compositionally biased region" description="Low complexity" evidence="1">
    <location>
        <begin position="218"/>
        <end position="229"/>
    </location>
</feature>
<gene>
    <name evidence="2" type="ORF">PCASD_01973</name>
</gene>
<dbReference type="Proteomes" id="UP000235392">
    <property type="component" value="Unassembled WGS sequence"/>
</dbReference>
<feature type="region of interest" description="Disordered" evidence="1">
    <location>
        <begin position="177"/>
        <end position="304"/>
    </location>
</feature>
<organism evidence="2 3">
    <name type="scientific">Puccinia coronata f. sp. avenae</name>
    <dbReference type="NCBI Taxonomy" id="200324"/>
    <lineage>
        <taxon>Eukaryota</taxon>
        <taxon>Fungi</taxon>
        <taxon>Dikarya</taxon>
        <taxon>Basidiomycota</taxon>
        <taxon>Pucciniomycotina</taxon>
        <taxon>Pucciniomycetes</taxon>
        <taxon>Pucciniales</taxon>
        <taxon>Pucciniaceae</taxon>
        <taxon>Puccinia</taxon>
    </lineage>
</organism>
<evidence type="ECO:0000313" key="3">
    <source>
        <dbReference type="Proteomes" id="UP000235392"/>
    </source>
</evidence>
<feature type="region of interest" description="Disordered" evidence="1">
    <location>
        <begin position="1"/>
        <end position="82"/>
    </location>
</feature>
<evidence type="ECO:0000313" key="2">
    <source>
        <dbReference type="EMBL" id="PLW49512.1"/>
    </source>
</evidence>
<protein>
    <submittedName>
        <fullName evidence="2">Uncharacterized protein</fullName>
    </submittedName>
</protein>
<accession>A0A2N5VHQ8</accession>
<comment type="caution">
    <text evidence="2">The sequence shown here is derived from an EMBL/GenBank/DDBJ whole genome shotgun (WGS) entry which is preliminary data.</text>
</comment>
<name>A0A2N5VHQ8_9BASI</name>
<feature type="compositionally biased region" description="Pro residues" evidence="1">
    <location>
        <begin position="178"/>
        <end position="188"/>
    </location>
</feature>
<dbReference type="AlphaFoldDB" id="A0A2N5VHQ8"/>
<feature type="compositionally biased region" description="Basic and acidic residues" evidence="1">
    <location>
        <begin position="38"/>
        <end position="49"/>
    </location>
</feature>
<feature type="compositionally biased region" description="Polar residues" evidence="1">
    <location>
        <begin position="20"/>
        <end position="31"/>
    </location>
</feature>